<dbReference type="InterPro" id="IPR043128">
    <property type="entry name" value="Rev_trsase/Diguanyl_cyclase"/>
</dbReference>
<protein>
    <recommendedName>
        <fullName evidence="1">Reverse transcriptase domain-containing protein</fullName>
    </recommendedName>
</protein>
<dbReference type="InterPro" id="IPR000477">
    <property type="entry name" value="RT_dom"/>
</dbReference>
<dbReference type="InterPro" id="IPR041577">
    <property type="entry name" value="RT_RNaseH_2"/>
</dbReference>
<feature type="domain" description="Reverse transcriptase" evidence="1">
    <location>
        <begin position="1"/>
        <end position="85"/>
    </location>
</feature>
<dbReference type="InterPro" id="IPR051320">
    <property type="entry name" value="Viral_Replic_Matur_Polypro"/>
</dbReference>
<proteinExistence type="predicted"/>
<dbReference type="PANTHER" id="PTHR33064">
    <property type="entry name" value="POL PROTEIN"/>
    <property type="match status" value="1"/>
</dbReference>
<dbReference type="CDD" id="cd09274">
    <property type="entry name" value="RNase_HI_RT_Ty3"/>
    <property type="match status" value="1"/>
</dbReference>
<dbReference type="PROSITE" id="PS50878">
    <property type="entry name" value="RT_POL"/>
    <property type="match status" value="1"/>
</dbReference>
<evidence type="ECO:0000259" key="1">
    <source>
        <dbReference type="PROSITE" id="PS50878"/>
    </source>
</evidence>
<accession>A0A6V7PKV2</accession>
<dbReference type="EMBL" id="LR862149">
    <property type="protein sequence ID" value="CAD1831490.1"/>
    <property type="molecule type" value="Genomic_DNA"/>
</dbReference>
<reference evidence="2" key="1">
    <citation type="submission" date="2020-07" db="EMBL/GenBank/DDBJ databases">
        <authorList>
            <person name="Lin J."/>
        </authorList>
    </citation>
    <scope>NUCLEOTIDE SEQUENCE</scope>
</reference>
<gene>
    <name evidence="2" type="ORF">CB5_LOCUS14701</name>
</gene>
<dbReference type="Gene3D" id="3.30.70.270">
    <property type="match status" value="2"/>
</dbReference>
<evidence type="ECO:0000313" key="2">
    <source>
        <dbReference type="EMBL" id="CAD1831490.1"/>
    </source>
</evidence>
<sequence length="249" mass="29348">MARHAIRPLQCTSHFYATNERYSTPFLDDFVIVYLDDILIYSRLWEEHLAHVKKVFMLLEEHQLRLNPKKCEYGKQSLVYLGFVVGGGKLQIDPDKVRAIKEWPRPKNVTKVRSFMGACQYVRKFIRHFSILAAPLHALTKANQKFEWSSKHENTFQLLQRKICEVPVLVLPNLQRPFELEAYASSYAIGAVLMQDDRPIAYYSEMFQEAQKNYPTYDKELLALHQAVKHWQIYLLRKETVVHTDHRPL</sequence>
<dbReference type="FunFam" id="3.30.70.270:FF:000020">
    <property type="entry name" value="Transposon Tf2-6 polyprotein-like Protein"/>
    <property type="match status" value="1"/>
</dbReference>
<dbReference type="Gene3D" id="3.10.20.370">
    <property type="match status" value="1"/>
</dbReference>
<dbReference type="SUPFAM" id="SSF56672">
    <property type="entry name" value="DNA/RNA polymerases"/>
    <property type="match status" value="1"/>
</dbReference>
<organism evidence="2">
    <name type="scientific">Ananas comosus var. bracteatus</name>
    <name type="common">red pineapple</name>
    <dbReference type="NCBI Taxonomy" id="296719"/>
    <lineage>
        <taxon>Eukaryota</taxon>
        <taxon>Viridiplantae</taxon>
        <taxon>Streptophyta</taxon>
        <taxon>Embryophyta</taxon>
        <taxon>Tracheophyta</taxon>
        <taxon>Spermatophyta</taxon>
        <taxon>Magnoliopsida</taxon>
        <taxon>Liliopsida</taxon>
        <taxon>Poales</taxon>
        <taxon>Bromeliaceae</taxon>
        <taxon>Bromelioideae</taxon>
        <taxon>Ananas</taxon>
    </lineage>
</organism>
<dbReference type="Pfam" id="PF17919">
    <property type="entry name" value="RT_RNaseH_2"/>
    <property type="match status" value="1"/>
</dbReference>
<dbReference type="Pfam" id="PF00078">
    <property type="entry name" value="RVT_1"/>
    <property type="match status" value="1"/>
</dbReference>
<name>A0A6V7PKV2_ANACO</name>
<dbReference type="AlphaFoldDB" id="A0A6V7PKV2"/>
<dbReference type="InterPro" id="IPR043502">
    <property type="entry name" value="DNA/RNA_pol_sf"/>
</dbReference>
<dbReference type="PANTHER" id="PTHR33064:SF37">
    <property type="entry name" value="RIBONUCLEASE H"/>
    <property type="match status" value="1"/>
</dbReference>